<dbReference type="Gene3D" id="2.40.70.10">
    <property type="entry name" value="Acid Proteases"/>
    <property type="match status" value="1"/>
</dbReference>
<evidence type="ECO:0000256" key="3">
    <source>
        <dbReference type="SAM" id="Phobius"/>
    </source>
</evidence>
<evidence type="ECO:0000256" key="1">
    <source>
        <dbReference type="PROSITE-ProRule" id="PRU00047"/>
    </source>
</evidence>
<dbReference type="SUPFAM" id="SSF57756">
    <property type="entry name" value="Retrovirus zinc finger-like domains"/>
    <property type="match status" value="1"/>
</dbReference>
<dbReference type="Proteomes" id="UP000325315">
    <property type="component" value="Unassembled WGS sequence"/>
</dbReference>
<dbReference type="Pfam" id="PF00098">
    <property type="entry name" value="zf-CCHC"/>
    <property type="match status" value="1"/>
</dbReference>
<dbReference type="InterPro" id="IPR043502">
    <property type="entry name" value="DNA/RNA_pol_sf"/>
</dbReference>
<dbReference type="GO" id="GO:0008270">
    <property type="term" value="F:zinc ion binding"/>
    <property type="evidence" value="ECO:0007669"/>
    <property type="project" value="UniProtKB-KW"/>
</dbReference>
<dbReference type="SMART" id="SM00343">
    <property type="entry name" value="ZnF_C2HC"/>
    <property type="match status" value="1"/>
</dbReference>
<accession>A0A5B6VP38</accession>
<keyword evidence="3" id="KW-0472">Membrane</keyword>
<feature type="region of interest" description="Disordered" evidence="2">
    <location>
        <begin position="75"/>
        <end position="95"/>
    </location>
</feature>
<dbReference type="InterPro" id="IPR000477">
    <property type="entry name" value="RT_dom"/>
</dbReference>
<dbReference type="InterPro" id="IPR053134">
    <property type="entry name" value="RNA-dir_DNA_polymerase"/>
</dbReference>
<feature type="domain" description="CCHC-type" evidence="4">
    <location>
        <begin position="131"/>
        <end position="146"/>
    </location>
</feature>
<evidence type="ECO:0000259" key="4">
    <source>
        <dbReference type="PROSITE" id="PS50158"/>
    </source>
</evidence>
<dbReference type="InterPro" id="IPR001878">
    <property type="entry name" value="Znf_CCHC"/>
</dbReference>
<dbReference type="Pfam" id="PF08284">
    <property type="entry name" value="RVP_2"/>
    <property type="match status" value="1"/>
</dbReference>
<organism evidence="5 6">
    <name type="scientific">Gossypium australe</name>
    <dbReference type="NCBI Taxonomy" id="47621"/>
    <lineage>
        <taxon>Eukaryota</taxon>
        <taxon>Viridiplantae</taxon>
        <taxon>Streptophyta</taxon>
        <taxon>Embryophyta</taxon>
        <taxon>Tracheophyta</taxon>
        <taxon>Spermatophyta</taxon>
        <taxon>Magnoliopsida</taxon>
        <taxon>eudicotyledons</taxon>
        <taxon>Gunneridae</taxon>
        <taxon>Pentapetalae</taxon>
        <taxon>rosids</taxon>
        <taxon>malvids</taxon>
        <taxon>Malvales</taxon>
        <taxon>Malvaceae</taxon>
        <taxon>Malvoideae</taxon>
        <taxon>Gossypium</taxon>
    </lineage>
</organism>
<dbReference type="PROSITE" id="PS50158">
    <property type="entry name" value="ZF_CCHC"/>
    <property type="match status" value="1"/>
</dbReference>
<keyword evidence="3" id="KW-0812">Transmembrane</keyword>
<dbReference type="AlphaFoldDB" id="A0A5B6VP38"/>
<dbReference type="CDD" id="cd01647">
    <property type="entry name" value="RT_LTR"/>
    <property type="match status" value="1"/>
</dbReference>
<proteinExistence type="predicted"/>
<protein>
    <submittedName>
        <fullName evidence="5">DNA/RNA polymerases superfamily protein</fullName>
    </submittedName>
</protein>
<keyword evidence="1" id="KW-0862">Zinc</keyword>
<reference evidence="6" key="1">
    <citation type="journal article" date="2019" name="Plant Biotechnol. J.">
        <title>Genome sequencing of the Australian wild diploid species Gossypium australe highlights disease resistance and delayed gland morphogenesis.</title>
        <authorList>
            <person name="Cai Y."/>
            <person name="Cai X."/>
            <person name="Wang Q."/>
            <person name="Wang P."/>
            <person name="Zhang Y."/>
            <person name="Cai C."/>
            <person name="Xu Y."/>
            <person name="Wang K."/>
            <person name="Zhou Z."/>
            <person name="Wang C."/>
            <person name="Geng S."/>
            <person name="Li B."/>
            <person name="Dong Q."/>
            <person name="Hou Y."/>
            <person name="Wang H."/>
            <person name="Ai P."/>
            <person name="Liu Z."/>
            <person name="Yi F."/>
            <person name="Sun M."/>
            <person name="An G."/>
            <person name="Cheng J."/>
            <person name="Zhang Y."/>
            <person name="Shi Q."/>
            <person name="Xie Y."/>
            <person name="Shi X."/>
            <person name="Chang Y."/>
            <person name="Huang F."/>
            <person name="Chen Y."/>
            <person name="Hong S."/>
            <person name="Mi L."/>
            <person name="Sun Q."/>
            <person name="Zhang L."/>
            <person name="Zhou B."/>
            <person name="Peng R."/>
            <person name="Zhang X."/>
            <person name="Liu F."/>
        </authorList>
    </citation>
    <scope>NUCLEOTIDE SEQUENCE [LARGE SCALE GENOMIC DNA]</scope>
    <source>
        <strain evidence="6">cv. PA1801</strain>
    </source>
</reference>
<dbReference type="InterPro" id="IPR036875">
    <property type="entry name" value="Znf_CCHC_sf"/>
</dbReference>
<evidence type="ECO:0000256" key="2">
    <source>
        <dbReference type="SAM" id="MobiDB-lite"/>
    </source>
</evidence>
<feature type="region of interest" description="Disordered" evidence="2">
    <location>
        <begin position="145"/>
        <end position="179"/>
    </location>
</feature>
<dbReference type="SUPFAM" id="SSF56672">
    <property type="entry name" value="DNA/RNA polymerases"/>
    <property type="match status" value="1"/>
</dbReference>
<name>A0A5B6VP38_9ROSI</name>
<sequence>MTVTEYDRNFVRLSKYTRECVSAEAIMCKRFEDGLNEDIQLFVDILELKEFVVLVERPCKAEELVKEKRKAMIEARDTRKRSMSKSFQSQSKMSKETNPWMTVSAEYSYQDRGKTYSNSRVQATSMASVACYKCGSREHFINECPEMDEKDRKQDVGASNAPSRGRPQKNLGSGASSRGRLEIPPMSMFVESIEFMIKVSNPLGKHVLVDKVCRNCPLMIRGHCFPANLMLLPFDEFDLILFMDWLTVHNVLVNCGSKFIELKSENGDIIQVESGEPNSLSVLISSLTVEKYLRKGYESYLAFVLNTQESEVKIESVPVVCEYLDVFPEELPGLPPTREVEFGIELVPGTAPISVAPYRMAPLKFKKLKLRVKEQDVPKTAFRMRYGHYEFLVMPFGLTNALAVFMDLMNCIFLPYLAKFIVVFIDDILIYSRDESEHKEHLRTTLQTLRDTQLYAKFSKSEFWLREVGFLVHIVSGDGIRVDPRKISAIVE</sequence>
<dbReference type="Pfam" id="PF00078">
    <property type="entry name" value="RVT_1"/>
    <property type="match status" value="1"/>
</dbReference>
<keyword evidence="1" id="KW-0479">Metal-binding</keyword>
<dbReference type="Gene3D" id="3.10.10.10">
    <property type="entry name" value="HIV Type 1 Reverse Transcriptase, subunit A, domain 1"/>
    <property type="match status" value="1"/>
</dbReference>
<keyword evidence="1" id="KW-0863">Zinc-finger</keyword>
<comment type="caution">
    <text evidence="5">The sequence shown here is derived from an EMBL/GenBank/DDBJ whole genome shotgun (WGS) entry which is preliminary data.</text>
</comment>
<dbReference type="InterPro" id="IPR043128">
    <property type="entry name" value="Rev_trsase/Diguanyl_cyclase"/>
</dbReference>
<dbReference type="OrthoDB" id="415724at2759"/>
<dbReference type="PANTHER" id="PTHR24559">
    <property type="entry name" value="TRANSPOSON TY3-I GAG-POL POLYPROTEIN"/>
    <property type="match status" value="1"/>
</dbReference>
<evidence type="ECO:0000313" key="5">
    <source>
        <dbReference type="EMBL" id="KAA3470931.1"/>
    </source>
</evidence>
<feature type="compositionally biased region" description="Basic and acidic residues" evidence="2">
    <location>
        <begin position="145"/>
        <end position="155"/>
    </location>
</feature>
<feature type="transmembrane region" description="Helical" evidence="3">
    <location>
        <begin position="389"/>
        <end position="406"/>
    </location>
</feature>
<keyword evidence="6" id="KW-1185">Reference proteome</keyword>
<dbReference type="Gene3D" id="4.10.60.10">
    <property type="entry name" value="Zinc finger, CCHC-type"/>
    <property type="match status" value="1"/>
</dbReference>
<keyword evidence="3" id="KW-1133">Transmembrane helix</keyword>
<dbReference type="GO" id="GO:0003676">
    <property type="term" value="F:nucleic acid binding"/>
    <property type="evidence" value="ECO:0007669"/>
    <property type="project" value="InterPro"/>
</dbReference>
<dbReference type="EMBL" id="SMMG02000006">
    <property type="protein sequence ID" value="KAA3470931.1"/>
    <property type="molecule type" value="Genomic_DNA"/>
</dbReference>
<dbReference type="Gene3D" id="3.30.70.270">
    <property type="match status" value="1"/>
</dbReference>
<gene>
    <name evidence="5" type="ORF">EPI10_016602</name>
</gene>
<dbReference type="PANTHER" id="PTHR24559:SF444">
    <property type="entry name" value="REVERSE TRANSCRIPTASE DOMAIN-CONTAINING PROTEIN"/>
    <property type="match status" value="1"/>
</dbReference>
<dbReference type="InterPro" id="IPR021109">
    <property type="entry name" value="Peptidase_aspartic_dom_sf"/>
</dbReference>
<evidence type="ECO:0000313" key="6">
    <source>
        <dbReference type="Proteomes" id="UP000325315"/>
    </source>
</evidence>